<dbReference type="InterPro" id="IPR002789">
    <property type="entry name" value="HerA_central"/>
</dbReference>
<feature type="compositionally biased region" description="Basic and acidic residues" evidence="1">
    <location>
        <begin position="310"/>
        <end position="319"/>
    </location>
</feature>
<dbReference type="InterPro" id="IPR003593">
    <property type="entry name" value="AAA+_ATPase"/>
</dbReference>
<feature type="domain" description="AAA+ ATPase" evidence="2">
    <location>
        <begin position="367"/>
        <end position="719"/>
    </location>
</feature>
<dbReference type="Proteomes" id="UP001370348">
    <property type="component" value="Chromosome"/>
</dbReference>
<dbReference type="EMBL" id="CP089984">
    <property type="protein sequence ID" value="WXB12011.1"/>
    <property type="molecule type" value="Genomic_DNA"/>
</dbReference>
<dbReference type="InterPro" id="IPR038726">
    <property type="entry name" value="PDDEXK_AddAB-type"/>
</dbReference>
<dbReference type="SMART" id="SM00382">
    <property type="entry name" value="AAA"/>
    <property type="match status" value="1"/>
</dbReference>
<evidence type="ECO:0000256" key="1">
    <source>
        <dbReference type="SAM" id="MobiDB-lite"/>
    </source>
</evidence>
<organism evidence="3 4">
    <name type="scientific">Pendulispora albinea</name>
    <dbReference type="NCBI Taxonomy" id="2741071"/>
    <lineage>
        <taxon>Bacteria</taxon>
        <taxon>Pseudomonadati</taxon>
        <taxon>Myxococcota</taxon>
        <taxon>Myxococcia</taxon>
        <taxon>Myxococcales</taxon>
        <taxon>Sorangiineae</taxon>
        <taxon>Pendulisporaceae</taxon>
        <taxon>Pendulispora</taxon>
    </lineage>
</organism>
<protein>
    <submittedName>
        <fullName evidence="3">DUF853 family protein</fullName>
    </submittedName>
</protein>
<dbReference type="PANTHER" id="PTHR30121:SF6">
    <property type="entry name" value="SLR6007 PROTEIN"/>
    <property type="match status" value="1"/>
</dbReference>
<proteinExistence type="predicted"/>
<feature type="region of interest" description="Disordered" evidence="1">
    <location>
        <begin position="736"/>
        <end position="758"/>
    </location>
</feature>
<evidence type="ECO:0000259" key="2">
    <source>
        <dbReference type="SMART" id="SM00382"/>
    </source>
</evidence>
<dbReference type="InterPro" id="IPR027417">
    <property type="entry name" value="P-loop_NTPase"/>
</dbReference>
<dbReference type="Pfam" id="PF12705">
    <property type="entry name" value="PDDEXK_1"/>
    <property type="match status" value="1"/>
</dbReference>
<reference evidence="3 4" key="1">
    <citation type="submission" date="2021-12" db="EMBL/GenBank/DDBJ databases">
        <title>Discovery of the Pendulisporaceae a myxobacterial family with distinct sporulation behavior and unique specialized metabolism.</title>
        <authorList>
            <person name="Garcia R."/>
            <person name="Popoff A."/>
            <person name="Bader C.D."/>
            <person name="Loehr J."/>
            <person name="Walesch S."/>
            <person name="Walt C."/>
            <person name="Boldt J."/>
            <person name="Bunk B."/>
            <person name="Haeckl F.J.F.P.J."/>
            <person name="Gunesch A.P."/>
            <person name="Birkelbach J."/>
            <person name="Nuebel U."/>
            <person name="Pietschmann T."/>
            <person name="Bach T."/>
            <person name="Mueller R."/>
        </authorList>
    </citation>
    <scope>NUCLEOTIDE SEQUENCE [LARGE SCALE GENOMIC DNA]</scope>
    <source>
        <strain evidence="3 4">MSr11954</strain>
    </source>
</reference>
<dbReference type="SUPFAM" id="SSF52540">
    <property type="entry name" value="P-loop containing nucleoside triphosphate hydrolases"/>
    <property type="match status" value="1"/>
</dbReference>
<name>A0ABZ2LS75_9BACT</name>
<accession>A0ABZ2LS75</accession>
<dbReference type="Gene3D" id="3.40.50.300">
    <property type="entry name" value="P-loop containing nucleotide triphosphate hydrolases"/>
    <property type="match status" value="2"/>
</dbReference>
<dbReference type="CDD" id="cd00009">
    <property type="entry name" value="AAA"/>
    <property type="match status" value="1"/>
</dbReference>
<dbReference type="RefSeq" id="WP_394821628.1">
    <property type="nucleotide sequence ID" value="NZ_CP089984.1"/>
</dbReference>
<gene>
    <name evidence="3" type="ORF">LZC94_29675</name>
</gene>
<evidence type="ECO:0000313" key="4">
    <source>
        <dbReference type="Proteomes" id="UP001370348"/>
    </source>
</evidence>
<dbReference type="InterPro" id="IPR051162">
    <property type="entry name" value="T4SS_component"/>
</dbReference>
<evidence type="ECO:0000313" key="3">
    <source>
        <dbReference type="EMBL" id="WXB12011.1"/>
    </source>
</evidence>
<feature type="region of interest" description="Disordered" evidence="1">
    <location>
        <begin position="273"/>
        <end position="356"/>
    </location>
</feature>
<dbReference type="Pfam" id="PF01935">
    <property type="entry name" value="DUF87"/>
    <property type="match status" value="1"/>
</dbReference>
<sequence length="758" mass="82957">MSPTFSVTEVVTATRCPRQLVLAREGHRVVPYGPDAFGQAAHEALHAIATGAAEDPKLHALLGRQRPDPAAVEHALFQLALSGAHAHAKKVASHVDGADLARFADTVRHIAKLLTPPMVQASAGAANARSAVDKAFPASEETIELELDGATIRGRIDLLCRHAEQTWLWDLKTYAGTDLAQLEQVRLYAMAYAAKGTHAHPALVHVVRDRIQIDAADPPREGDAEKLLTLVHHMRSWLGGAPPPRAPDLETCRTCAAQAPCWRLWGRTLPDEIDVPKPLTTPPPSMVDVPAPNTERNGAPPAMDSSDPALPHEKSRETTPPRGKMVDPPPPGKPSASPARDPARTPEPLWIGADPKKELVRLQPPELMRHIAVFGASGSGKTYLAKAIAEEAILAGVPVLAFDVQGDILTLAEPLDDTHLEPALRARRDAYRDRADIRLLTPMSEAGLRISLNPLRFPSRDMGIEQSTAYSEAVAENLLAHVKIAQWRDHARAYLAERIREAMKKVSSLLIEDLIAGIANDEDLDDPLLDRNQREKLVKQLRLLTIGSKSLLFRLGRPLDLDALLTSPDPSKTPLNVLWLNGLGDQQNKESFVAMVLADLYGWMLRQRGGAPRVLLYFDEIGPYMPPHGEPASKKLLKRIFKEGRKYGVCGLFCTQNFTDVDYKVVAQANTVAIGRINASQEKKKAADALGAPPNFDVASAIDRLVGAPAGRFVMKRADQPPHWLQSRKLMTLHGPTWGEEEIRDRTSPDARAAWNQP</sequence>
<dbReference type="PANTHER" id="PTHR30121">
    <property type="entry name" value="UNCHARACTERIZED PROTEIN YJGR-RELATED"/>
    <property type="match status" value="1"/>
</dbReference>
<keyword evidence="4" id="KW-1185">Reference proteome</keyword>
<dbReference type="InterPro" id="IPR011604">
    <property type="entry name" value="PDDEXK-like_dom_sf"/>
</dbReference>
<dbReference type="Gene3D" id="3.90.320.10">
    <property type="match status" value="1"/>
</dbReference>